<dbReference type="STRING" id="393762.SAMN05660472_02778"/>
<accession>A0A1G9I2D9</accession>
<name>A0A1G9I2D9_9FIRM</name>
<protein>
    <submittedName>
        <fullName evidence="1">Uncharacterized protein</fullName>
    </submittedName>
</protein>
<dbReference type="AlphaFoldDB" id="A0A1G9I2D9"/>
<keyword evidence="2" id="KW-1185">Reference proteome</keyword>
<dbReference type="Proteomes" id="UP000198718">
    <property type="component" value="Unassembled WGS sequence"/>
</dbReference>
<organism evidence="1 2">
    <name type="scientific">Natronincola ferrireducens</name>
    <dbReference type="NCBI Taxonomy" id="393762"/>
    <lineage>
        <taxon>Bacteria</taxon>
        <taxon>Bacillati</taxon>
        <taxon>Bacillota</taxon>
        <taxon>Clostridia</taxon>
        <taxon>Peptostreptococcales</taxon>
        <taxon>Natronincolaceae</taxon>
        <taxon>Natronincola</taxon>
    </lineage>
</organism>
<gene>
    <name evidence="1" type="ORF">SAMN05660472_02778</name>
</gene>
<evidence type="ECO:0000313" key="2">
    <source>
        <dbReference type="Proteomes" id="UP000198718"/>
    </source>
</evidence>
<dbReference type="EMBL" id="FNFP01000010">
    <property type="protein sequence ID" value="SDL19408.1"/>
    <property type="molecule type" value="Genomic_DNA"/>
</dbReference>
<evidence type="ECO:0000313" key="1">
    <source>
        <dbReference type="EMBL" id="SDL19408.1"/>
    </source>
</evidence>
<proteinExistence type="predicted"/>
<reference evidence="1 2" key="1">
    <citation type="submission" date="2016-10" db="EMBL/GenBank/DDBJ databases">
        <authorList>
            <person name="de Groot N.N."/>
        </authorList>
    </citation>
    <scope>NUCLEOTIDE SEQUENCE [LARGE SCALE GENOMIC DNA]</scope>
    <source>
        <strain evidence="1 2">DSM 18346</strain>
    </source>
</reference>
<sequence>MECTRGINGNQDCSNGVLAKNLKSGCYSGQLLEIFKEGGAL</sequence>